<evidence type="ECO:0000313" key="1">
    <source>
        <dbReference type="EMBL" id="NJB71663.1"/>
    </source>
</evidence>
<name>A0A846QZP5_9FLAO</name>
<dbReference type="EMBL" id="JAATJJ010000001">
    <property type="protein sequence ID" value="NJB71663.1"/>
    <property type="molecule type" value="Genomic_DNA"/>
</dbReference>
<dbReference type="RefSeq" id="WP_167963652.1">
    <property type="nucleotide sequence ID" value="NZ_JAATJJ010000001.1"/>
</dbReference>
<accession>A0A846QZP5</accession>
<protein>
    <recommendedName>
        <fullName evidence="3">Gluconate 2-dehydrogenase subunit 3</fullName>
    </recommendedName>
</protein>
<dbReference type="PROSITE" id="PS51257">
    <property type="entry name" value="PROKAR_LIPOPROTEIN"/>
    <property type="match status" value="1"/>
</dbReference>
<dbReference type="InterPro" id="IPR027056">
    <property type="entry name" value="Gluconate_2DH_su3"/>
</dbReference>
<dbReference type="Proteomes" id="UP000590442">
    <property type="component" value="Unassembled WGS sequence"/>
</dbReference>
<organism evidence="1 2">
    <name type="scientific">Saonia flava</name>
    <dbReference type="NCBI Taxonomy" id="523696"/>
    <lineage>
        <taxon>Bacteria</taxon>
        <taxon>Pseudomonadati</taxon>
        <taxon>Bacteroidota</taxon>
        <taxon>Flavobacteriia</taxon>
        <taxon>Flavobacteriales</taxon>
        <taxon>Flavobacteriaceae</taxon>
        <taxon>Saonia</taxon>
    </lineage>
</organism>
<keyword evidence="2" id="KW-1185">Reference proteome</keyword>
<comment type="caution">
    <text evidence="1">The sequence shown here is derived from an EMBL/GenBank/DDBJ whole genome shotgun (WGS) entry which is preliminary data.</text>
</comment>
<dbReference type="Pfam" id="PF13618">
    <property type="entry name" value="Gluconate_2-dh3"/>
    <property type="match status" value="1"/>
</dbReference>
<dbReference type="AlphaFoldDB" id="A0A846QZP5"/>
<proteinExistence type="predicted"/>
<evidence type="ECO:0008006" key="3">
    <source>
        <dbReference type="Google" id="ProtNLM"/>
    </source>
</evidence>
<evidence type="ECO:0000313" key="2">
    <source>
        <dbReference type="Proteomes" id="UP000590442"/>
    </source>
</evidence>
<gene>
    <name evidence="1" type="ORF">GGR42_002125</name>
</gene>
<reference evidence="1 2" key="1">
    <citation type="submission" date="2020-03" db="EMBL/GenBank/DDBJ databases">
        <title>Genomic Encyclopedia of Type Strains, Phase IV (KMG-IV): sequencing the most valuable type-strain genomes for metagenomic binning, comparative biology and taxonomic classification.</title>
        <authorList>
            <person name="Goeker M."/>
        </authorList>
    </citation>
    <scope>NUCLEOTIDE SEQUENCE [LARGE SCALE GENOMIC DNA]</scope>
    <source>
        <strain evidence="1 2">DSM 29762</strain>
    </source>
</reference>
<sequence length="216" mass="24009">MDRRIALKNMGLAMGYTIAAPTLLGLVQSCKNEKVAEWVPDYLTPDEGSVLKQLVDIVLPKTDTPSASEVNVHVFLDKFMNEVMEKEQQDFIKMTMGKFIDKALTDSNKTNALDLTADDLEPVLASSLKIGKEEQETYFESIQAYMEALSEDETVVLDDSAARFAFANNLRENTIYAYKTSEYVGEQVLAYLPVPGPEYIACGDLQELTGGKAWSI</sequence>